<dbReference type="PANTHER" id="PTHR12817:SF0">
    <property type="entry name" value="GEO08327P1"/>
    <property type="match status" value="1"/>
</dbReference>
<evidence type="ECO:0000313" key="3">
    <source>
        <dbReference type="Proteomes" id="UP000492821"/>
    </source>
</evidence>
<dbReference type="GO" id="GO:0006888">
    <property type="term" value="P:endoplasmic reticulum to Golgi vesicle-mediated transport"/>
    <property type="evidence" value="ECO:0007669"/>
    <property type="project" value="TreeGrafter"/>
</dbReference>
<comment type="subcellular location">
    <subcellularLocation>
        <location evidence="1">Golgi apparatus</location>
        <location evidence="1">cis-Golgi network</location>
    </subcellularLocation>
</comment>
<dbReference type="Proteomes" id="UP000492821">
    <property type="component" value="Unassembled WGS sequence"/>
</dbReference>
<protein>
    <submittedName>
        <fullName evidence="4">Trafficking protein particle complex subunit</fullName>
    </submittedName>
</protein>
<evidence type="ECO:0000256" key="1">
    <source>
        <dbReference type="ARBA" id="ARBA00004222"/>
    </source>
</evidence>
<reference evidence="3" key="1">
    <citation type="journal article" date="2013" name="Genetics">
        <title>The draft genome and transcriptome of Panagrellus redivivus are shaped by the harsh demands of a free-living lifestyle.</title>
        <authorList>
            <person name="Srinivasan J."/>
            <person name="Dillman A.R."/>
            <person name="Macchietto M.G."/>
            <person name="Heikkinen L."/>
            <person name="Lakso M."/>
            <person name="Fracchia K.M."/>
            <person name="Antoshechkin I."/>
            <person name="Mortazavi A."/>
            <person name="Wong G."/>
            <person name="Sternberg P.W."/>
        </authorList>
    </citation>
    <scope>NUCLEOTIDE SEQUENCE [LARGE SCALE GENOMIC DNA]</scope>
    <source>
        <strain evidence="3">MT8872</strain>
    </source>
</reference>
<dbReference type="InterPro" id="IPR024096">
    <property type="entry name" value="NO_sig/Golgi_transp_ligand-bd"/>
</dbReference>
<organism evidence="3 4">
    <name type="scientific">Panagrellus redivivus</name>
    <name type="common">Microworm</name>
    <dbReference type="NCBI Taxonomy" id="6233"/>
    <lineage>
        <taxon>Eukaryota</taxon>
        <taxon>Metazoa</taxon>
        <taxon>Ecdysozoa</taxon>
        <taxon>Nematoda</taxon>
        <taxon>Chromadorea</taxon>
        <taxon>Rhabditida</taxon>
        <taxon>Tylenchina</taxon>
        <taxon>Panagrolaimomorpha</taxon>
        <taxon>Panagrolaimoidea</taxon>
        <taxon>Panagrolaimidae</taxon>
        <taxon>Panagrellus</taxon>
    </lineage>
</organism>
<dbReference type="Pfam" id="PF04051">
    <property type="entry name" value="TRAPP"/>
    <property type="match status" value="1"/>
</dbReference>
<name>A0A7E4UYQ7_PANRE</name>
<dbReference type="InterPro" id="IPR007194">
    <property type="entry name" value="TRAPP_component"/>
</dbReference>
<dbReference type="CDD" id="cd14944">
    <property type="entry name" value="TRAPPC6A_Trs33"/>
    <property type="match status" value="1"/>
</dbReference>
<sequence length="197" mass="22241">MPPPSVPSLLGTEFPFNFLHAEIIKYYIEKHEANKAKRAEFLESTRLSEDSQILESDRNVYNHFALRGNPETRIEALGYRVGYALVEKVARDIPRLSTELEKMKFICKDFWMAAFGNSNSAQFPPFQNIYVVQDNKFFTVASLAEGTQYLKEAAIYLAFPAGVVRGALANLGIKSVVQPTIETLPVVKFNVHLHKSV</sequence>
<dbReference type="PANTHER" id="PTHR12817">
    <property type="entry name" value="TRAFFICKING PROTEIN PARTICLE COMPLEX SUBUNIT 6B"/>
    <property type="match status" value="1"/>
</dbReference>
<reference evidence="4" key="2">
    <citation type="submission" date="2020-10" db="UniProtKB">
        <authorList>
            <consortium name="WormBaseParasite"/>
        </authorList>
    </citation>
    <scope>IDENTIFICATION</scope>
</reference>
<dbReference type="AlphaFoldDB" id="A0A7E4UYQ7"/>
<accession>A0A7E4UYQ7</accession>
<dbReference type="Gene3D" id="3.30.1380.20">
    <property type="entry name" value="Trafficking protein particle complex subunit 3"/>
    <property type="match status" value="1"/>
</dbReference>
<dbReference type="GO" id="GO:0005801">
    <property type="term" value="C:cis-Golgi network"/>
    <property type="evidence" value="ECO:0007669"/>
    <property type="project" value="TreeGrafter"/>
</dbReference>
<dbReference type="GO" id="GO:0030008">
    <property type="term" value="C:TRAPP complex"/>
    <property type="evidence" value="ECO:0007669"/>
    <property type="project" value="TreeGrafter"/>
</dbReference>
<keyword evidence="3" id="KW-1185">Reference proteome</keyword>
<dbReference type="GO" id="GO:0005802">
    <property type="term" value="C:trans-Golgi network"/>
    <property type="evidence" value="ECO:0007669"/>
    <property type="project" value="TreeGrafter"/>
</dbReference>
<comment type="similarity">
    <text evidence="2">Belongs to the TRAPP small subunits family. BET3 subfamily.</text>
</comment>
<evidence type="ECO:0000256" key="2">
    <source>
        <dbReference type="ARBA" id="ARBA00006218"/>
    </source>
</evidence>
<dbReference type="SUPFAM" id="SSF111126">
    <property type="entry name" value="Ligand-binding domain in the NO signalling and Golgi transport"/>
    <property type="match status" value="1"/>
</dbReference>
<dbReference type="WBParaSite" id="Pan_g14426.t2">
    <property type="protein sequence ID" value="Pan_g14426.t2"/>
    <property type="gene ID" value="Pan_g14426"/>
</dbReference>
<dbReference type="InterPro" id="IPR037992">
    <property type="entry name" value="TRAPPC6/Trs33"/>
</dbReference>
<proteinExistence type="inferred from homology"/>
<evidence type="ECO:0000313" key="4">
    <source>
        <dbReference type="WBParaSite" id="Pan_g14426.t2"/>
    </source>
</evidence>